<reference evidence="2 3" key="1">
    <citation type="submission" date="2020-04" db="EMBL/GenBank/DDBJ databases">
        <authorList>
            <person name="De Canck E."/>
        </authorList>
    </citation>
    <scope>NUCLEOTIDE SEQUENCE [LARGE SCALE GENOMIC DNA]</scope>
    <source>
        <strain evidence="2 3">LMG 3431</strain>
    </source>
</reference>
<dbReference type="InterPro" id="IPR041519">
    <property type="entry name" value="HEPN_RiboL-PSP"/>
</dbReference>
<evidence type="ECO:0000313" key="3">
    <source>
        <dbReference type="Proteomes" id="UP000494108"/>
    </source>
</evidence>
<dbReference type="EMBL" id="CADIJX010000002">
    <property type="protein sequence ID" value="CAB3634814.1"/>
    <property type="molecule type" value="Genomic_DNA"/>
</dbReference>
<dbReference type="Pfam" id="PF18735">
    <property type="entry name" value="HEPN_RiboL-PSP"/>
    <property type="match status" value="1"/>
</dbReference>
<protein>
    <recommendedName>
        <fullName evidence="1">RiboL-PSP-HEPN domain-containing protein</fullName>
    </recommendedName>
</protein>
<accession>A0A6S6YQS2</accession>
<keyword evidence="3" id="KW-1185">Reference proteome</keyword>
<organism evidence="2 3">
    <name type="scientific">Achromobacter pestifer</name>
    <dbReference type="NCBI Taxonomy" id="1353889"/>
    <lineage>
        <taxon>Bacteria</taxon>
        <taxon>Pseudomonadati</taxon>
        <taxon>Pseudomonadota</taxon>
        <taxon>Betaproteobacteria</taxon>
        <taxon>Burkholderiales</taxon>
        <taxon>Alcaligenaceae</taxon>
        <taxon>Achromobacter</taxon>
    </lineage>
</organism>
<evidence type="ECO:0000313" key="2">
    <source>
        <dbReference type="EMBL" id="CAB3634814.1"/>
    </source>
</evidence>
<dbReference type="AlphaFoldDB" id="A0A6S6YQS2"/>
<proteinExistence type="predicted"/>
<dbReference type="Proteomes" id="UP000494108">
    <property type="component" value="Unassembled WGS sequence"/>
</dbReference>
<evidence type="ECO:0000259" key="1">
    <source>
        <dbReference type="Pfam" id="PF18735"/>
    </source>
</evidence>
<gene>
    <name evidence="2" type="ORF">LMG3431_01428</name>
</gene>
<feature type="domain" description="RiboL-PSP-HEPN" evidence="1">
    <location>
        <begin position="12"/>
        <end position="197"/>
    </location>
</feature>
<dbReference type="RefSeq" id="WP_175173781.1">
    <property type="nucleotide sequence ID" value="NZ_CADIJX010000002.1"/>
</dbReference>
<sequence>MQQALDSFKECAERARHLGGLFTSLSRLVTPIVDTSDLLRAQIVLAVSALDYFIHEIALHGMIETFEGNRPATDAFLKYKVSGSVFLTPAEQAVAAFRNDVKERNSFLSFQQPEKIAEAVRMFHEKPLWRGVAVRLGGSEALIKDQLRLIVERRNKIAHEADIDPSFPGARWPISLQDTLDSITFIERIGQAIFDEVN</sequence>
<name>A0A6S6YQS2_9BURK</name>